<dbReference type="Proteomes" id="UP001215598">
    <property type="component" value="Unassembled WGS sequence"/>
</dbReference>
<evidence type="ECO:0000313" key="1">
    <source>
        <dbReference type="EMBL" id="KAJ7715990.1"/>
    </source>
</evidence>
<dbReference type="Gene3D" id="1.20.1280.50">
    <property type="match status" value="1"/>
</dbReference>
<keyword evidence="2" id="KW-1185">Reference proteome</keyword>
<comment type="caution">
    <text evidence="1">The sequence shown here is derived from an EMBL/GenBank/DDBJ whole genome shotgun (WGS) entry which is preliminary data.</text>
</comment>
<gene>
    <name evidence="1" type="ORF">B0H16DRAFT_1741611</name>
</gene>
<organism evidence="1 2">
    <name type="scientific">Mycena metata</name>
    <dbReference type="NCBI Taxonomy" id="1033252"/>
    <lineage>
        <taxon>Eukaryota</taxon>
        <taxon>Fungi</taxon>
        <taxon>Dikarya</taxon>
        <taxon>Basidiomycota</taxon>
        <taxon>Agaricomycotina</taxon>
        <taxon>Agaricomycetes</taxon>
        <taxon>Agaricomycetidae</taxon>
        <taxon>Agaricales</taxon>
        <taxon>Marasmiineae</taxon>
        <taxon>Mycenaceae</taxon>
        <taxon>Mycena</taxon>
    </lineage>
</organism>
<sequence>MFPFDVPIFPAAEASAAQQRAFLVEIASTINEFRKSLEQLEDMERDVTATLAAVKYPVLTLPNEITSRIFVGCLPNDGHVLPTPSAAPLLLAQICRHWRQVALSTCALWSSFDLPGSGDGSAFLLETWSTRAKGYPLSLTFSGRGHNLRQEYLRPISAQLRELELVAQGAYPNNPCHKIGKERDSFL</sequence>
<dbReference type="AlphaFoldDB" id="A0AAD7HA05"/>
<evidence type="ECO:0000313" key="2">
    <source>
        <dbReference type="Proteomes" id="UP001215598"/>
    </source>
</evidence>
<evidence type="ECO:0008006" key="3">
    <source>
        <dbReference type="Google" id="ProtNLM"/>
    </source>
</evidence>
<proteinExistence type="predicted"/>
<dbReference type="EMBL" id="JARKIB010000299">
    <property type="protein sequence ID" value="KAJ7715990.1"/>
    <property type="molecule type" value="Genomic_DNA"/>
</dbReference>
<protein>
    <recommendedName>
        <fullName evidence="3">F-box domain-containing protein</fullName>
    </recommendedName>
</protein>
<name>A0AAD7HA05_9AGAR</name>
<accession>A0AAD7HA05</accession>
<reference evidence="1" key="1">
    <citation type="submission" date="2023-03" db="EMBL/GenBank/DDBJ databases">
        <title>Massive genome expansion in bonnet fungi (Mycena s.s.) driven by repeated elements and novel gene families across ecological guilds.</title>
        <authorList>
            <consortium name="Lawrence Berkeley National Laboratory"/>
            <person name="Harder C.B."/>
            <person name="Miyauchi S."/>
            <person name="Viragh M."/>
            <person name="Kuo A."/>
            <person name="Thoen E."/>
            <person name="Andreopoulos B."/>
            <person name="Lu D."/>
            <person name="Skrede I."/>
            <person name="Drula E."/>
            <person name="Henrissat B."/>
            <person name="Morin E."/>
            <person name="Kohler A."/>
            <person name="Barry K."/>
            <person name="LaButti K."/>
            <person name="Morin E."/>
            <person name="Salamov A."/>
            <person name="Lipzen A."/>
            <person name="Mereny Z."/>
            <person name="Hegedus B."/>
            <person name="Baldrian P."/>
            <person name="Stursova M."/>
            <person name="Weitz H."/>
            <person name="Taylor A."/>
            <person name="Grigoriev I.V."/>
            <person name="Nagy L.G."/>
            <person name="Martin F."/>
            <person name="Kauserud H."/>
        </authorList>
    </citation>
    <scope>NUCLEOTIDE SEQUENCE</scope>
    <source>
        <strain evidence="1">CBHHK182m</strain>
    </source>
</reference>